<accession>A0A1Y6BF02</accession>
<dbReference type="NCBIfam" id="TIGR02017">
    <property type="entry name" value="hutG_amidohyd"/>
    <property type="match status" value="1"/>
</dbReference>
<dbReference type="InterPro" id="IPR010247">
    <property type="entry name" value="HutG_amidohyd"/>
</dbReference>
<gene>
    <name evidence="1" type="ORF">SAMN05428998_10497</name>
</gene>
<dbReference type="EMBL" id="FWZX01000004">
    <property type="protein sequence ID" value="SMF07893.1"/>
    <property type="molecule type" value="Genomic_DNA"/>
</dbReference>
<dbReference type="Pfam" id="PF05013">
    <property type="entry name" value="FGase"/>
    <property type="match status" value="1"/>
</dbReference>
<dbReference type="AlphaFoldDB" id="A0A1Y6BF02"/>
<protein>
    <submittedName>
        <fullName evidence="1">Formiminoglutamase</fullName>
    </submittedName>
</protein>
<reference evidence="1 2" key="1">
    <citation type="submission" date="2017-04" db="EMBL/GenBank/DDBJ databases">
        <authorList>
            <person name="Afonso C.L."/>
            <person name="Miller P.J."/>
            <person name="Scott M.A."/>
            <person name="Spackman E."/>
            <person name="Goraichik I."/>
            <person name="Dimitrov K.M."/>
            <person name="Suarez D.L."/>
            <person name="Swayne D.E."/>
        </authorList>
    </citation>
    <scope>NUCLEOTIDE SEQUENCE [LARGE SCALE GENOMIC DNA]</scope>
    <source>
        <strain evidence="1 2">USBA 355</strain>
    </source>
</reference>
<dbReference type="Gene3D" id="3.40.630.40">
    <property type="entry name" value="Zn-dependent exopeptidases"/>
    <property type="match status" value="1"/>
</dbReference>
<dbReference type="InterPro" id="IPR007709">
    <property type="entry name" value="N-FG_amidohydro"/>
</dbReference>
<sequence>MKIVEVVEGEGPVVLGQPHGGTEVPEEIRARLNAVGAGLSDTDWHIGRLYDGLLPGATVVQARLHRYVIDCNRDPSGASLYPGQATTGLCPVTDFDGRPLWSAGAEPDEAEIARRRDAYHAPYHAALAAQIERVRARHGVCLFFDCHSIRSLVPRLFEGRLPTFNLGTNGGASCAPAVESAVRDAVAALAEGPGDWVLNGRFKGGWCTRHYGRPEQGLHAVQLELAQRAYMEEVAPWRYDPARAEVTRGKLKQVLEAFAGSLA</sequence>
<evidence type="ECO:0000313" key="1">
    <source>
        <dbReference type="EMBL" id="SMF07893.1"/>
    </source>
</evidence>
<evidence type="ECO:0000313" key="2">
    <source>
        <dbReference type="Proteomes" id="UP000192917"/>
    </source>
</evidence>
<dbReference type="STRING" id="560819.SAMN05428998_10497"/>
<proteinExistence type="predicted"/>
<name>A0A1Y6BF02_9PROT</name>
<dbReference type="Proteomes" id="UP000192917">
    <property type="component" value="Unassembled WGS sequence"/>
</dbReference>
<dbReference type="SUPFAM" id="SSF53187">
    <property type="entry name" value="Zn-dependent exopeptidases"/>
    <property type="match status" value="1"/>
</dbReference>
<organism evidence="1 2">
    <name type="scientific">Tistlia consotensis USBA 355</name>
    <dbReference type="NCBI Taxonomy" id="560819"/>
    <lineage>
        <taxon>Bacteria</taxon>
        <taxon>Pseudomonadati</taxon>
        <taxon>Pseudomonadota</taxon>
        <taxon>Alphaproteobacteria</taxon>
        <taxon>Rhodospirillales</taxon>
        <taxon>Rhodovibrionaceae</taxon>
        <taxon>Tistlia</taxon>
    </lineage>
</organism>
<keyword evidence="2" id="KW-1185">Reference proteome</keyword>
<dbReference type="RefSeq" id="WP_085121803.1">
    <property type="nucleotide sequence ID" value="NZ_FWZX01000004.1"/>
</dbReference>